<reference evidence="5" key="2">
    <citation type="journal article" date="2023" name="Science">
        <title>Genomic signatures of disease resistance in endangered staghorn corals.</title>
        <authorList>
            <person name="Vollmer S.V."/>
            <person name="Selwyn J.D."/>
            <person name="Despard B.A."/>
            <person name="Roesel C.L."/>
        </authorList>
    </citation>
    <scope>NUCLEOTIDE SEQUENCE</scope>
    <source>
        <strain evidence="5">K2</strain>
    </source>
</reference>
<dbReference type="SUPFAM" id="SSF56204">
    <property type="entry name" value="Hect, E3 ligase catalytic domain"/>
    <property type="match status" value="1"/>
</dbReference>
<keyword evidence="1 2" id="KW-0833">Ubl conjugation pathway</keyword>
<name>A0AAD9QUT7_ACRCE</name>
<proteinExistence type="predicted"/>
<accession>A0AAD9QUT7</accession>
<feature type="region of interest" description="Disordered" evidence="3">
    <location>
        <begin position="24"/>
        <end position="49"/>
    </location>
</feature>
<dbReference type="InterPro" id="IPR035983">
    <property type="entry name" value="Hect_E3_ubiquitin_ligase"/>
</dbReference>
<dbReference type="AlphaFoldDB" id="A0AAD9QUT7"/>
<keyword evidence="6" id="KW-1185">Reference proteome</keyword>
<dbReference type="EMBL" id="JARQWQ010000013">
    <property type="protein sequence ID" value="KAK2567898.1"/>
    <property type="molecule type" value="Genomic_DNA"/>
</dbReference>
<evidence type="ECO:0000313" key="6">
    <source>
        <dbReference type="Proteomes" id="UP001249851"/>
    </source>
</evidence>
<reference evidence="5" key="1">
    <citation type="journal article" date="2023" name="G3 (Bethesda)">
        <title>Whole genome assembly and annotation of the endangered Caribbean coral Acropora cervicornis.</title>
        <authorList>
            <person name="Selwyn J.D."/>
            <person name="Vollmer S.V."/>
        </authorList>
    </citation>
    <scope>NUCLEOTIDE SEQUENCE</scope>
    <source>
        <strain evidence="5">K2</strain>
    </source>
</reference>
<dbReference type="Gene3D" id="3.90.1750.10">
    <property type="entry name" value="Hect, E3 ligase catalytic domains"/>
    <property type="match status" value="1"/>
</dbReference>
<sequence>MYVMFNSVVSPRLSIWKTAPPIRLINDGDHEEPQESNAEPDKEQPEKGKSRCGLKAVYLMLWKVSFKASPSSFDENVERNDTPWEGKVIEIFVSRINILKDAMAKLITDPPIADLSFSLDVTFIGEEGADCGGLRQEFLGAVMRELRDQLFDAAGFSMLQGRPLPCFLKEEQLQRLLVGEYSILKESEKQFKCGLQKFGLIELINRKPCLVFLLRKTAVRPSMYPRLVKLLKARFSEEGSNSRLEEEKIYRTFINYLKEVS</sequence>
<evidence type="ECO:0000256" key="1">
    <source>
        <dbReference type="ARBA" id="ARBA00022786"/>
    </source>
</evidence>
<evidence type="ECO:0000313" key="5">
    <source>
        <dbReference type="EMBL" id="KAK2567898.1"/>
    </source>
</evidence>
<evidence type="ECO:0000259" key="4">
    <source>
        <dbReference type="PROSITE" id="PS50237"/>
    </source>
</evidence>
<gene>
    <name evidence="5" type="ORF">P5673_007788</name>
</gene>
<dbReference type="PROSITE" id="PS50237">
    <property type="entry name" value="HECT"/>
    <property type="match status" value="1"/>
</dbReference>
<organism evidence="5 6">
    <name type="scientific">Acropora cervicornis</name>
    <name type="common">Staghorn coral</name>
    <dbReference type="NCBI Taxonomy" id="6130"/>
    <lineage>
        <taxon>Eukaryota</taxon>
        <taxon>Metazoa</taxon>
        <taxon>Cnidaria</taxon>
        <taxon>Anthozoa</taxon>
        <taxon>Hexacorallia</taxon>
        <taxon>Scleractinia</taxon>
        <taxon>Astrocoeniina</taxon>
        <taxon>Acroporidae</taxon>
        <taxon>Acropora</taxon>
    </lineage>
</organism>
<comment type="caution">
    <text evidence="2">Lacks conserved residue(s) required for the propagation of feature annotation.</text>
</comment>
<dbReference type="InterPro" id="IPR000569">
    <property type="entry name" value="HECT_dom"/>
</dbReference>
<feature type="compositionally biased region" description="Basic and acidic residues" evidence="3">
    <location>
        <begin position="26"/>
        <end position="49"/>
    </location>
</feature>
<evidence type="ECO:0000256" key="3">
    <source>
        <dbReference type="SAM" id="MobiDB-lite"/>
    </source>
</evidence>
<comment type="caution">
    <text evidence="5">The sequence shown here is derived from an EMBL/GenBank/DDBJ whole genome shotgun (WGS) entry which is preliminary data.</text>
</comment>
<feature type="non-terminal residue" evidence="5">
    <location>
        <position position="1"/>
    </location>
</feature>
<protein>
    <recommendedName>
        <fullName evidence="4">HECT domain-containing protein</fullName>
    </recommendedName>
</protein>
<feature type="domain" description="HECT" evidence="4">
    <location>
        <begin position="111"/>
        <end position="146"/>
    </location>
</feature>
<dbReference type="GO" id="GO:0004842">
    <property type="term" value="F:ubiquitin-protein transferase activity"/>
    <property type="evidence" value="ECO:0007669"/>
    <property type="project" value="InterPro"/>
</dbReference>
<evidence type="ECO:0000256" key="2">
    <source>
        <dbReference type="PROSITE-ProRule" id="PRU00104"/>
    </source>
</evidence>
<dbReference type="Proteomes" id="UP001249851">
    <property type="component" value="Unassembled WGS sequence"/>
</dbReference>